<dbReference type="AlphaFoldDB" id="A0A9N8W2U4"/>
<sequence>MGHSNFSIKRFSNKLKFPKLSKLTKSKPVLIPDILDEIFRCLSDDRKSLHSCILVSRLWCRLAIPILWSNPFMKPNYYGYFAVRTYICCLDESEKSLLRQQQIRIPTHPSPPLFDYPSFLLTFIYSNFAIGLEDFVTGNEIDFLHMNGKRMIISSVIVNMIFSRSRGIREFDYYRTHLSRQIILTLDHSLSLLGGKREERVGSSHSLINNSLDKIQSFRFNGSCIMDEVYSITWPNFLNTISSSATNIKHLSFRLNNTEFSVQSIYNSIANLVGSQRALKSFEINEIWIPRHDKVIFNSLCKQGDSLSHIRLFGRVRLSCLMEVLVICNNLTTLEVEEFHKNDHVPILKYRNANISVNKLCYLQNQPESSTVNTHNDYGISFLLQMISNNLKTFTCKYFCSEYFINLKKYSVNLTHLRIIIKSQTISRFSKVLSLMNSLKQLYVESPKEEYCLFTEAMIHQLAHSLPYSLHHLSLNLSFTMGLLKTFLSACSIHLISFELFVIYEPHRKYSLFIMEYYDRVGSLQFIKLSRYLLEKYHFSLHYKKKLSYKVIESLPIWIQDQF</sequence>
<gene>
    <name evidence="1" type="ORF">FCALED_LOCUS2433</name>
</gene>
<dbReference type="OrthoDB" id="2315090at2759"/>
<name>A0A9N8W2U4_9GLOM</name>
<protein>
    <submittedName>
        <fullName evidence="1">15808_t:CDS:1</fullName>
    </submittedName>
</protein>
<dbReference type="SUPFAM" id="SSF81383">
    <property type="entry name" value="F-box domain"/>
    <property type="match status" value="1"/>
</dbReference>
<comment type="caution">
    <text evidence="1">The sequence shown here is derived from an EMBL/GenBank/DDBJ whole genome shotgun (WGS) entry which is preliminary data.</text>
</comment>
<evidence type="ECO:0000313" key="2">
    <source>
        <dbReference type="Proteomes" id="UP000789570"/>
    </source>
</evidence>
<keyword evidence="2" id="KW-1185">Reference proteome</keyword>
<dbReference type="Proteomes" id="UP000789570">
    <property type="component" value="Unassembled WGS sequence"/>
</dbReference>
<evidence type="ECO:0000313" key="1">
    <source>
        <dbReference type="EMBL" id="CAG8475225.1"/>
    </source>
</evidence>
<dbReference type="EMBL" id="CAJVPQ010000366">
    <property type="protein sequence ID" value="CAG8475225.1"/>
    <property type="molecule type" value="Genomic_DNA"/>
</dbReference>
<dbReference type="InterPro" id="IPR036047">
    <property type="entry name" value="F-box-like_dom_sf"/>
</dbReference>
<proteinExistence type="predicted"/>
<organism evidence="1 2">
    <name type="scientific">Funneliformis caledonium</name>
    <dbReference type="NCBI Taxonomy" id="1117310"/>
    <lineage>
        <taxon>Eukaryota</taxon>
        <taxon>Fungi</taxon>
        <taxon>Fungi incertae sedis</taxon>
        <taxon>Mucoromycota</taxon>
        <taxon>Glomeromycotina</taxon>
        <taxon>Glomeromycetes</taxon>
        <taxon>Glomerales</taxon>
        <taxon>Glomeraceae</taxon>
        <taxon>Funneliformis</taxon>
    </lineage>
</organism>
<reference evidence="1" key="1">
    <citation type="submission" date="2021-06" db="EMBL/GenBank/DDBJ databases">
        <authorList>
            <person name="Kallberg Y."/>
            <person name="Tangrot J."/>
            <person name="Rosling A."/>
        </authorList>
    </citation>
    <scope>NUCLEOTIDE SEQUENCE</scope>
    <source>
        <strain evidence="1">UK204</strain>
    </source>
</reference>
<accession>A0A9N8W2U4</accession>